<keyword evidence="2" id="KW-0677">Repeat</keyword>
<dbReference type="Pfam" id="PF01302">
    <property type="entry name" value="CAP_GLY"/>
    <property type="match status" value="1"/>
</dbReference>
<dbReference type="Gene3D" id="3.80.10.10">
    <property type="entry name" value="Ribonuclease Inhibitor"/>
    <property type="match status" value="2"/>
</dbReference>
<evidence type="ECO:0000313" key="6">
    <source>
        <dbReference type="Proteomes" id="UP001230188"/>
    </source>
</evidence>
<dbReference type="Proteomes" id="UP001230188">
    <property type="component" value="Unassembled WGS sequence"/>
</dbReference>
<keyword evidence="1" id="KW-0433">Leucine-rich repeat</keyword>
<comment type="caution">
    <text evidence="5">The sequence shown here is derived from an EMBL/GenBank/DDBJ whole genome shotgun (WGS) entry which is preliminary data.</text>
</comment>
<proteinExistence type="predicted"/>
<keyword evidence="6" id="KW-1185">Reference proteome</keyword>
<dbReference type="PROSITE" id="PS50245">
    <property type="entry name" value="CAP_GLY_2"/>
    <property type="match status" value="1"/>
</dbReference>
<dbReference type="SUPFAM" id="SSF74924">
    <property type="entry name" value="Cap-Gly domain"/>
    <property type="match status" value="1"/>
</dbReference>
<dbReference type="InterPro" id="IPR032675">
    <property type="entry name" value="LRR_dom_sf"/>
</dbReference>
<dbReference type="AlphaFoldDB" id="A0AAD7U783"/>
<dbReference type="EMBL" id="JAQMWT010000671">
    <property type="protein sequence ID" value="KAJ8598489.1"/>
    <property type="molecule type" value="Genomic_DNA"/>
</dbReference>
<evidence type="ECO:0000313" key="5">
    <source>
        <dbReference type="EMBL" id="KAJ8598489.1"/>
    </source>
</evidence>
<dbReference type="PANTHER" id="PTHR18849">
    <property type="entry name" value="LEUCINE RICH REPEAT PROTEIN"/>
    <property type="match status" value="1"/>
</dbReference>
<dbReference type="InterPro" id="IPR036859">
    <property type="entry name" value="CAP-Gly_dom_sf"/>
</dbReference>
<evidence type="ECO:0000256" key="1">
    <source>
        <dbReference type="ARBA" id="ARBA00022614"/>
    </source>
</evidence>
<dbReference type="SUPFAM" id="SSF52058">
    <property type="entry name" value="L domain-like"/>
    <property type="match status" value="1"/>
</dbReference>
<sequence>MEVGVRVRDGVGNRGTVRYVGPVATSKDPKAVWVGVVWDDPARGKHDGAVVREDGVEVRYFHCRGGASFVRPSKLDTGRTLVEAMRGRYVPMDAPLEAPGEVLGYALTKRGQTKKIELRGELRVRSVQQLDQGHVEHVSLRAAGVRALGEPEGSLGCVATLDLQSNLLGSWDVVLNVAAALPSLRRLDVSGNRLGDPTRPLPHVESLSANDCGISRWEGVETLASKLRVLHVASNSLRGAPTRGSETLRLLDVADTGLLDASPLGVFRNLAELHASENKSLKDLRGLSLLLDAVALASCGLDSWSAIDDLARLEPKRLRLGNDNPLSRDLGPSENRAFVIARLPTLLNLNGADVSLKERVEAEKRFLRVAIALPNRDLAITPRLGHLKSKYRDYLDHQASTTAAPKTLASNLVQIRLISCAGGSIASKKLPASTKVALLRRLAATIFDLNTPDMYFQIEPDAIPTLLDDDDKPLSYFGLPASPTIHVSSSSDDDNNNNNNNNV</sequence>
<evidence type="ECO:0000256" key="2">
    <source>
        <dbReference type="ARBA" id="ARBA00022737"/>
    </source>
</evidence>
<dbReference type="SUPFAM" id="SSF54236">
    <property type="entry name" value="Ubiquitin-like"/>
    <property type="match status" value="1"/>
</dbReference>
<keyword evidence="3" id="KW-0143">Chaperone</keyword>
<protein>
    <recommendedName>
        <fullName evidence="4">CAP-Gly domain-containing protein</fullName>
    </recommendedName>
</protein>
<dbReference type="Gene3D" id="3.10.20.90">
    <property type="entry name" value="Phosphatidylinositol 3-kinase Catalytic Subunit, Chain A, domain 1"/>
    <property type="match status" value="1"/>
</dbReference>
<dbReference type="InterPro" id="IPR029071">
    <property type="entry name" value="Ubiquitin-like_domsf"/>
</dbReference>
<name>A0AAD7U783_9STRA</name>
<dbReference type="PANTHER" id="PTHR18849:SF0">
    <property type="entry name" value="CILIA- AND FLAGELLA-ASSOCIATED PROTEIN 410-RELATED"/>
    <property type="match status" value="1"/>
</dbReference>
<evidence type="ECO:0000256" key="3">
    <source>
        <dbReference type="ARBA" id="ARBA00023186"/>
    </source>
</evidence>
<accession>A0AAD7U783</accession>
<reference evidence="5" key="1">
    <citation type="submission" date="2023-01" db="EMBL/GenBank/DDBJ databases">
        <title>Metagenome sequencing of chrysophaentin producing Chrysophaeum taylorii.</title>
        <authorList>
            <person name="Davison J."/>
            <person name="Bewley C."/>
        </authorList>
    </citation>
    <scope>NUCLEOTIDE SEQUENCE</scope>
    <source>
        <strain evidence="5">NIES-1699</strain>
    </source>
</reference>
<evidence type="ECO:0000259" key="4">
    <source>
        <dbReference type="PROSITE" id="PS50245"/>
    </source>
</evidence>
<dbReference type="SMART" id="SM01052">
    <property type="entry name" value="CAP_GLY"/>
    <property type="match status" value="1"/>
</dbReference>
<dbReference type="Gene3D" id="2.30.30.190">
    <property type="entry name" value="CAP Gly-rich-like domain"/>
    <property type="match status" value="1"/>
</dbReference>
<dbReference type="InterPro" id="IPR000938">
    <property type="entry name" value="CAP-Gly_domain"/>
</dbReference>
<organism evidence="5 6">
    <name type="scientific">Chrysophaeum taylorii</name>
    <dbReference type="NCBI Taxonomy" id="2483200"/>
    <lineage>
        <taxon>Eukaryota</taxon>
        <taxon>Sar</taxon>
        <taxon>Stramenopiles</taxon>
        <taxon>Ochrophyta</taxon>
        <taxon>Pelagophyceae</taxon>
        <taxon>Pelagomonadales</taxon>
        <taxon>Pelagomonadaceae</taxon>
        <taxon>Chrysophaeum</taxon>
    </lineage>
</organism>
<gene>
    <name evidence="5" type="ORF">CTAYLR_001349</name>
</gene>
<feature type="domain" description="CAP-Gly" evidence="4">
    <location>
        <begin position="24"/>
        <end position="71"/>
    </location>
</feature>